<dbReference type="InterPro" id="IPR001387">
    <property type="entry name" value="Cro/C1-type_HTH"/>
</dbReference>
<dbReference type="NCBIfam" id="TIGR02607">
    <property type="entry name" value="antidote_HigA"/>
    <property type="match status" value="1"/>
</dbReference>
<protein>
    <submittedName>
        <fullName evidence="3">HigA protein (Antitoxin to HigB)</fullName>
    </submittedName>
</protein>
<name>A0A3B0R6H1_9ZZZZ</name>
<evidence type="ECO:0000259" key="2">
    <source>
        <dbReference type="PROSITE" id="PS50943"/>
    </source>
</evidence>
<keyword evidence="1" id="KW-0238">DNA-binding</keyword>
<dbReference type="Pfam" id="PF01381">
    <property type="entry name" value="HTH_3"/>
    <property type="match status" value="1"/>
</dbReference>
<reference evidence="3" key="1">
    <citation type="submission" date="2018-06" db="EMBL/GenBank/DDBJ databases">
        <authorList>
            <person name="Zhirakovskaya E."/>
        </authorList>
    </citation>
    <scope>NUCLEOTIDE SEQUENCE</scope>
</reference>
<proteinExistence type="predicted"/>
<dbReference type="Gene3D" id="1.10.260.40">
    <property type="entry name" value="lambda repressor-like DNA-binding domains"/>
    <property type="match status" value="1"/>
</dbReference>
<dbReference type="AlphaFoldDB" id="A0A3B0R6H1"/>
<dbReference type="PROSITE" id="PS50943">
    <property type="entry name" value="HTH_CROC1"/>
    <property type="match status" value="1"/>
</dbReference>
<evidence type="ECO:0000313" key="3">
    <source>
        <dbReference type="EMBL" id="VAV87711.1"/>
    </source>
</evidence>
<dbReference type="SUPFAM" id="SSF47413">
    <property type="entry name" value="lambda repressor-like DNA-binding domains"/>
    <property type="match status" value="1"/>
</dbReference>
<dbReference type="EMBL" id="UOED01000029">
    <property type="protein sequence ID" value="VAV87711.1"/>
    <property type="molecule type" value="Genomic_DNA"/>
</dbReference>
<organism evidence="3">
    <name type="scientific">hydrothermal vent metagenome</name>
    <dbReference type="NCBI Taxonomy" id="652676"/>
    <lineage>
        <taxon>unclassified sequences</taxon>
        <taxon>metagenomes</taxon>
        <taxon>ecological metagenomes</taxon>
    </lineage>
</organism>
<sequence length="84" mass="9247">MKEEFLIPFGVSARQLALAIDIPANRLTEIIRGNRGVAADTALRLSRTLGTTAEFWMNLQMGYDLSVTAKAEVRVLKKIKTIAA</sequence>
<dbReference type="PANTHER" id="PTHR36924:SF1">
    <property type="entry name" value="ANTITOXIN HIGA-1"/>
    <property type="match status" value="1"/>
</dbReference>
<evidence type="ECO:0000256" key="1">
    <source>
        <dbReference type="ARBA" id="ARBA00023125"/>
    </source>
</evidence>
<dbReference type="InterPro" id="IPR013430">
    <property type="entry name" value="Toxin_antidote_HigA"/>
</dbReference>
<dbReference type="PANTHER" id="PTHR36924">
    <property type="entry name" value="ANTITOXIN HIGA-1"/>
    <property type="match status" value="1"/>
</dbReference>
<dbReference type="InterPro" id="IPR010982">
    <property type="entry name" value="Lambda_DNA-bd_dom_sf"/>
</dbReference>
<feature type="domain" description="HTH cro/C1-type" evidence="2">
    <location>
        <begin position="10"/>
        <end position="56"/>
    </location>
</feature>
<accession>A0A3B0R6H1</accession>
<gene>
    <name evidence="3" type="ORF">MNBD_ALPHA02-951</name>
</gene>
<dbReference type="GO" id="GO:0003677">
    <property type="term" value="F:DNA binding"/>
    <property type="evidence" value="ECO:0007669"/>
    <property type="project" value="UniProtKB-KW"/>
</dbReference>